<comment type="subcellular location">
    <subcellularLocation>
        <location evidence="1">Cell membrane</location>
        <topology evidence="1">Multi-pass membrane protein</topology>
    </subcellularLocation>
</comment>
<reference evidence="10 11" key="1">
    <citation type="submission" date="2018-06" db="EMBL/GenBank/DDBJ databases">
        <title>Streptacidiphilus pinicola sp. nov., isolated from pine grove soil.</title>
        <authorList>
            <person name="Roh S.G."/>
            <person name="Park S."/>
            <person name="Kim M.-K."/>
            <person name="Yun B.-R."/>
            <person name="Park J."/>
            <person name="Kim M.J."/>
            <person name="Kim Y.S."/>
            <person name="Kim S.B."/>
        </authorList>
    </citation>
    <scope>NUCLEOTIDE SEQUENCE [LARGE SCALE GENOMIC DNA]</scope>
    <source>
        <strain evidence="10 11">MMS16-CNU450</strain>
    </source>
</reference>
<proteinExistence type="predicted"/>
<gene>
    <name evidence="10" type="ORF">DN069_07660</name>
</gene>
<protein>
    <submittedName>
        <fullName evidence="10">ABC transporter</fullName>
    </submittedName>
</protein>
<evidence type="ECO:0000256" key="1">
    <source>
        <dbReference type="ARBA" id="ARBA00004651"/>
    </source>
</evidence>
<evidence type="ECO:0000256" key="7">
    <source>
        <dbReference type="SAM" id="MobiDB-lite"/>
    </source>
</evidence>
<evidence type="ECO:0000313" key="11">
    <source>
        <dbReference type="Proteomes" id="UP000248889"/>
    </source>
</evidence>
<dbReference type="EMBL" id="QKYN01000030">
    <property type="protein sequence ID" value="RAG86224.1"/>
    <property type="molecule type" value="Genomic_DNA"/>
</dbReference>
<dbReference type="SUPFAM" id="SSF52540">
    <property type="entry name" value="P-loop containing nucleoside triphosphate hydrolases"/>
    <property type="match status" value="1"/>
</dbReference>
<dbReference type="OrthoDB" id="9806127at2"/>
<organism evidence="10 11">
    <name type="scientific">Streptacidiphilus pinicola</name>
    <dbReference type="NCBI Taxonomy" id="2219663"/>
    <lineage>
        <taxon>Bacteria</taxon>
        <taxon>Bacillati</taxon>
        <taxon>Actinomycetota</taxon>
        <taxon>Actinomycetes</taxon>
        <taxon>Kitasatosporales</taxon>
        <taxon>Streptomycetaceae</taxon>
        <taxon>Streptacidiphilus</taxon>
    </lineage>
</organism>
<dbReference type="GO" id="GO:0005886">
    <property type="term" value="C:plasma membrane"/>
    <property type="evidence" value="ECO:0007669"/>
    <property type="project" value="UniProtKB-SubCell"/>
</dbReference>
<dbReference type="CDD" id="cd03228">
    <property type="entry name" value="ABCC_MRP_Like"/>
    <property type="match status" value="1"/>
</dbReference>
<dbReference type="InterPro" id="IPR003439">
    <property type="entry name" value="ABC_transporter-like_ATP-bd"/>
</dbReference>
<dbReference type="PROSITE" id="PS50893">
    <property type="entry name" value="ABC_TRANSPORTER_2"/>
    <property type="match status" value="1"/>
</dbReference>
<keyword evidence="11" id="KW-1185">Reference proteome</keyword>
<evidence type="ECO:0000256" key="8">
    <source>
        <dbReference type="SAM" id="Phobius"/>
    </source>
</evidence>
<evidence type="ECO:0000256" key="6">
    <source>
        <dbReference type="ARBA" id="ARBA00023136"/>
    </source>
</evidence>
<name>A0A2X0IM80_9ACTN</name>
<keyword evidence="6 8" id="KW-0472">Membrane</keyword>
<evidence type="ECO:0000313" key="10">
    <source>
        <dbReference type="EMBL" id="RAG86224.1"/>
    </source>
</evidence>
<dbReference type="PANTHER" id="PTHR24221:SF646">
    <property type="entry name" value="HAEMOLYSIN SECRETION ATP-BINDING PROTEIN"/>
    <property type="match status" value="1"/>
</dbReference>
<evidence type="ECO:0000256" key="5">
    <source>
        <dbReference type="ARBA" id="ARBA00022989"/>
    </source>
</evidence>
<feature type="transmembrane region" description="Helical" evidence="8">
    <location>
        <begin position="149"/>
        <end position="174"/>
    </location>
</feature>
<dbReference type="SMART" id="SM00382">
    <property type="entry name" value="AAA"/>
    <property type="match status" value="1"/>
</dbReference>
<dbReference type="PANTHER" id="PTHR24221">
    <property type="entry name" value="ATP-BINDING CASSETTE SUB-FAMILY B"/>
    <property type="match status" value="1"/>
</dbReference>
<evidence type="ECO:0000256" key="4">
    <source>
        <dbReference type="ARBA" id="ARBA00022840"/>
    </source>
</evidence>
<feature type="compositionally biased region" description="Basic residues" evidence="7">
    <location>
        <begin position="1"/>
        <end position="20"/>
    </location>
</feature>
<dbReference type="PROSITE" id="PS00211">
    <property type="entry name" value="ABC_TRANSPORTER_1"/>
    <property type="match status" value="1"/>
</dbReference>
<evidence type="ECO:0000256" key="3">
    <source>
        <dbReference type="ARBA" id="ARBA00022741"/>
    </source>
</evidence>
<keyword evidence="4" id="KW-0067">ATP-binding</keyword>
<dbReference type="InterPro" id="IPR039421">
    <property type="entry name" value="Type_1_exporter"/>
</dbReference>
<comment type="caution">
    <text evidence="10">The sequence shown here is derived from an EMBL/GenBank/DDBJ whole genome shotgun (WGS) entry which is preliminary data.</text>
</comment>
<keyword evidence="3" id="KW-0547">Nucleotide-binding</keyword>
<evidence type="ECO:0000259" key="9">
    <source>
        <dbReference type="PROSITE" id="PS50893"/>
    </source>
</evidence>
<dbReference type="InterPro" id="IPR036640">
    <property type="entry name" value="ABC1_TM_sf"/>
</dbReference>
<dbReference type="AlphaFoldDB" id="A0A2X0IM80"/>
<feature type="transmembrane region" description="Helical" evidence="8">
    <location>
        <begin position="333"/>
        <end position="360"/>
    </location>
</feature>
<evidence type="ECO:0000256" key="2">
    <source>
        <dbReference type="ARBA" id="ARBA00022692"/>
    </source>
</evidence>
<feature type="region of interest" description="Disordered" evidence="7">
    <location>
        <begin position="1"/>
        <end position="59"/>
    </location>
</feature>
<dbReference type="Proteomes" id="UP000248889">
    <property type="component" value="Unassembled WGS sequence"/>
</dbReference>
<dbReference type="Gene3D" id="3.40.50.300">
    <property type="entry name" value="P-loop containing nucleotide triphosphate hydrolases"/>
    <property type="match status" value="1"/>
</dbReference>
<keyword evidence="5 8" id="KW-1133">Transmembrane helix</keyword>
<dbReference type="InterPro" id="IPR003593">
    <property type="entry name" value="AAA+_ATPase"/>
</dbReference>
<feature type="compositionally biased region" description="Low complexity" evidence="7">
    <location>
        <begin position="27"/>
        <end position="37"/>
    </location>
</feature>
<feature type="transmembrane region" description="Helical" evidence="8">
    <location>
        <begin position="111"/>
        <end position="137"/>
    </location>
</feature>
<dbReference type="GO" id="GO:0016887">
    <property type="term" value="F:ATP hydrolysis activity"/>
    <property type="evidence" value="ECO:0007669"/>
    <property type="project" value="InterPro"/>
</dbReference>
<dbReference type="GO" id="GO:0034040">
    <property type="term" value="F:ATPase-coupled lipid transmembrane transporter activity"/>
    <property type="evidence" value="ECO:0007669"/>
    <property type="project" value="TreeGrafter"/>
</dbReference>
<dbReference type="InterPro" id="IPR027417">
    <property type="entry name" value="P-loop_NTPase"/>
</dbReference>
<accession>A0A2X0IM80</accession>
<dbReference type="InterPro" id="IPR017871">
    <property type="entry name" value="ABC_transporter-like_CS"/>
</dbReference>
<dbReference type="Pfam" id="PF00005">
    <property type="entry name" value="ABC_tran"/>
    <property type="match status" value="1"/>
</dbReference>
<keyword evidence="2 8" id="KW-0812">Transmembrane</keyword>
<dbReference type="GO" id="GO:0005524">
    <property type="term" value="F:ATP binding"/>
    <property type="evidence" value="ECO:0007669"/>
    <property type="project" value="UniProtKB-KW"/>
</dbReference>
<feature type="domain" description="ABC transporter" evidence="9">
    <location>
        <begin position="429"/>
        <end position="668"/>
    </location>
</feature>
<sequence length="684" mass="74029">MACRHGPGRVHAARRHRRRTPERGRRVPPARARAAPPTGRNTDRREPVTGAAPTTTHQDADDDLLIVEDGTEYADQLQALTLRHMTRRVPHLAARAVALAWRVDRRSTAGLLASQLLSGVAQATGLLAMTGTIAALFSSGNVIARLESAWVSVALLVATAGLRAVLGIVTNWLALRLIPVVKEEAEVMFAEAAVNVELSAFDNPKFRDRKEAAERGAEWAGELFNNAQHLIAATVSLIAGGTVLASIHPVLLPLLALASIPQGWAQVRSATLTRLAWQRVMSHSRMRYLLRWFLADQETADQIRTGTMAPFLMARYRAVSARMHASHRQATDAGALVSLIGAAFGGLASGVVWVTLIWLLATGRISAASGGAAVFALRTVATGVQGITSIGAQAFRNGLYFQDWVDFLREAGGYRLERGTLQPEDVHEVRAENLTYRYDGAHRDALTDVTLSVKRGEVVALVGENGSGKTTLSKLLAALYLPTSGAVTWDGADTRDLDPHAAWKHTAVVPQDFARWPFTARQNITQGQPLPGGDTPIRAACQASSADEVVDGLRNGLDTLLTRDWAGGEALSGGQFQRIAIARAFYRPAGLLILDEPTSALDPRAEHWIFANLRTAAKDRAVVLVSHRLTNVAMADRVLVLDHGRIIQQGTFAELVADKAGLFHELWRLQHDRQGTIPAQPTTT</sequence>
<dbReference type="SUPFAM" id="SSF90123">
    <property type="entry name" value="ABC transporter transmembrane region"/>
    <property type="match status" value="1"/>
</dbReference>
<dbReference type="Gene3D" id="1.20.1560.10">
    <property type="entry name" value="ABC transporter type 1, transmembrane domain"/>
    <property type="match status" value="1"/>
</dbReference>